<dbReference type="SUPFAM" id="SSF52172">
    <property type="entry name" value="CheY-like"/>
    <property type="match status" value="1"/>
</dbReference>
<feature type="modified residue" description="4-aspartylphosphate" evidence="1">
    <location>
        <position position="53"/>
    </location>
</feature>
<organism evidence="4 5">
    <name type="scientific">Xanthomonas cannabis pv. phaseoli</name>
    <dbReference type="NCBI Taxonomy" id="1885902"/>
    <lineage>
        <taxon>Bacteria</taxon>
        <taxon>Pseudomonadati</taxon>
        <taxon>Pseudomonadota</taxon>
        <taxon>Gammaproteobacteria</taxon>
        <taxon>Lysobacterales</taxon>
        <taxon>Lysobacteraceae</taxon>
        <taxon>Xanthomonas</taxon>
    </lineage>
</organism>
<dbReference type="Pfam" id="PF13487">
    <property type="entry name" value="HD_5"/>
    <property type="match status" value="1"/>
</dbReference>
<evidence type="ECO:0000259" key="3">
    <source>
        <dbReference type="PROSITE" id="PS51832"/>
    </source>
</evidence>
<gene>
    <name evidence="4" type="ORF">NC00_03240</name>
</gene>
<feature type="domain" description="Response regulatory" evidence="2">
    <location>
        <begin position="5"/>
        <end position="120"/>
    </location>
</feature>
<proteinExistence type="predicted"/>
<evidence type="ECO:0000259" key="2">
    <source>
        <dbReference type="PROSITE" id="PS50110"/>
    </source>
</evidence>
<evidence type="ECO:0000256" key="1">
    <source>
        <dbReference type="PROSITE-ProRule" id="PRU00169"/>
    </source>
</evidence>
<protein>
    <submittedName>
        <fullName evidence="4">Chemotaxis protein CheY</fullName>
    </submittedName>
</protein>
<reference evidence="4 5" key="1">
    <citation type="submission" date="2014-10" db="EMBL/GenBank/DDBJ databases">
        <title>Genome sequence of a Xanthomonas strain that is pathogenic on beans.</title>
        <authorList>
            <person name="Aritua V."/>
            <person name="Sapp M."/>
            <person name="Harrison J."/>
            <person name="Smith J."/>
            <person name="Studholme D."/>
        </authorList>
    </citation>
    <scope>NUCLEOTIDE SEQUENCE [LARGE SCALE GENOMIC DNA]</scope>
    <source>
        <strain evidence="4 5">Nyagatare</strain>
    </source>
</reference>
<dbReference type="InterPro" id="IPR052020">
    <property type="entry name" value="Cyclic_di-GMP/3'3'-cGAMP_PDE"/>
</dbReference>
<dbReference type="PANTHER" id="PTHR45228:SF5">
    <property type="entry name" value="CYCLIC DI-GMP PHOSPHODIESTERASE VC_1348-RELATED"/>
    <property type="match status" value="1"/>
</dbReference>
<comment type="caution">
    <text evidence="4">The sequence shown here is derived from an EMBL/GenBank/DDBJ whole genome shotgun (WGS) entry which is preliminary data.</text>
</comment>
<dbReference type="Gene3D" id="1.10.3210.10">
    <property type="entry name" value="Hypothetical protein af1432"/>
    <property type="match status" value="1"/>
</dbReference>
<evidence type="ECO:0000313" key="5">
    <source>
        <dbReference type="Proteomes" id="UP000029879"/>
    </source>
</evidence>
<name>A0AB34PCS9_9XANT</name>
<accession>A0AB34PCS9</accession>
<evidence type="ECO:0000313" key="4">
    <source>
        <dbReference type="EMBL" id="KGK59349.1"/>
    </source>
</evidence>
<dbReference type="SUPFAM" id="SSF109604">
    <property type="entry name" value="HD-domain/PDEase-like"/>
    <property type="match status" value="1"/>
</dbReference>
<dbReference type="Pfam" id="PF00072">
    <property type="entry name" value="Response_reg"/>
    <property type="match status" value="1"/>
</dbReference>
<sequence length="328" mass="35753">MPSRPLLCVDDESSNLATLRQLLRDDFPLVFAKTGGEALDAVTRHQPALILLDVELPDMDGYAVARTLKQQPASQTIPILFVTARSSEQDERAGLDAGAADYVSKPYSPALLKARIGTQLKLAECTRLAQQYRDAIHLLGTAGQGQDVDTGAHIWRMAVYARVLAEAAGWSPQQAQVLQDAAPLHDAGKIAVPGSILHKPDVLDEHERSVVRQHPQAGHDLLRHGRGPVFQLAADIALHHHECWDGSGYPQGLAGEAIPEAARIVAVADVFDALCGRRAYKAPWTVEDAMRKIESMAGKQLEPRLVQHFREALPQILQIKDAWDSPAA</sequence>
<dbReference type="SMART" id="SM00448">
    <property type="entry name" value="REC"/>
    <property type="match status" value="1"/>
</dbReference>
<dbReference type="InterPro" id="IPR003607">
    <property type="entry name" value="HD/PDEase_dom"/>
</dbReference>
<dbReference type="Gene3D" id="3.40.50.2300">
    <property type="match status" value="1"/>
</dbReference>
<dbReference type="InterPro" id="IPR037522">
    <property type="entry name" value="HD_GYP_dom"/>
</dbReference>
<dbReference type="AlphaFoldDB" id="A0AB34PCS9"/>
<dbReference type="EMBL" id="JRQI01000007">
    <property type="protein sequence ID" value="KGK59349.1"/>
    <property type="molecule type" value="Genomic_DNA"/>
</dbReference>
<dbReference type="InterPro" id="IPR001789">
    <property type="entry name" value="Sig_transdc_resp-reg_receiver"/>
</dbReference>
<dbReference type="Proteomes" id="UP000029879">
    <property type="component" value="Unassembled WGS sequence"/>
</dbReference>
<dbReference type="PROSITE" id="PS51832">
    <property type="entry name" value="HD_GYP"/>
    <property type="match status" value="1"/>
</dbReference>
<dbReference type="RefSeq" id="WP_047693449.1">
    <property type="nucleotide sequence ID" value="NZ_KN265462.1"/>
</dbReference>
<dbReference type="GO" id="GO:0000160">
    <property type="term" value="P:phosphorelay signal transduction system"/>
    <property type="evidence" value="ECO:0007669"/>
    <property type="project" value="InterPro"/>
</dbReference>
<dbReference type="PANTHER" id="PTHR45228">
    <property type="entry name" value="CYCLIC DI-GMP PHOSPHODIESTERASE TM_0186-RELATED"/>
    <property type="match status" value="1"/>
</dbReference>
<dbReference type="PROSITE" id="PS50110">
    <property type="entry name" value="RESPONSE_REGULATORY"/>
    <property type="match status" value="1"/>
</dbReference>
<dbReference type="SMART" id="SM00471">
    <property type="entry name" value="HDc"/>
    <property type="match status" value="1"/>
</dbReference>
<feature type="domain" description="HD-GYP" evidence="3">
    <location>
        <begin position="128"/>
        <end position="325"/>
    </location>
</feature>
<dbReference type="GO" id="GO:0008081">
    <property type="term" value="F:phosphoric diester hydrolase activity"/>
    <property type="evidence" value="ECO:0007669"/>
    <property type="project" value="UniProtKB-ARBA"/>
</dbReference>
<dbReference type="InterPro" id="IPR011006">
    <property type="entry name" value="CheY-like_superfamily"/>
</dbReference>
<keyword evidence="1" id="KW-0597">Phosphoprotein</keyword>
<dbReference type="CDD" id="cd00077">
    <property type="entry name" value="HDc"/>
    <property type="match status" value="1"/>
</dbReference>